<evidence type="ECO:0000313" key="2">
    <source>
        <dbReference type="Proteomes" id="UP000249789"/>
    </source>
</evidence>
<dbReference type="EMBL" id="KZ824629">
    <property type="protein sequence ID" value="RAK80419.1"/>
    <property type="molecule type" value="Genomic_DNA"/>
</dbReference>
<dbReference type="RefSeq" id="XP_040804429.1">
    <property type="nucleotide sequence ID" value="XM_040940461.1"/>
</dbReference>
<evidence type="ECO:0000313" key="1">
    <source>
        <dbReference type="EMBL" id="RAK80419.1"/>
    </source>
</evidence>
<dbReference type="AlphaFoldDB" id="A0A8G1W4R1"/>
<organism evidence="1 2">
    <name type="scientific">Aspergillus fijiensis CBS 313.89</name>
    <dbReference type="NCBI Taxonomy" id="1448319"/>
    <lineage>
        <taxon>Eukaryota</taxon>
        <taxon>Fungi</taxon>
        <taxon>Dikarya</taxon>
        <taxon>Ascomycota</taxon>
        <taxon>Pezizomycotina</taxon>
        <taxon>Eurotiomycetes</taxon>
        <taxon>Eurotiomycetidae</taxon>
        <taxon>Eurotiales</taxon>
        <taxon>Aspergillaceae</taxon>
        <taxon>Aspergillus</taxon>
    </lineage>
</organism>
<keyword evidence="2" id="KW-1185">Reference proteome</keyword>
<dbReference type="GeneID" id="63857794"/>
<name>A0A8G1W4R1_9EURO</name>
<proteinExistence type="predicted"/>
<accession>A0A8G1W4R1</accession>
<gene>
    <name evidence="1" type="ORF">BO72DRAFT_304662</name>
</gene>
<sequence>MIRFLLGEAKEANDPPHPPHPPHPTSSLMHTATICKNTLTTFLFSLHTPSFTTCFLYHLNFSLPFFLLSSPPLLHLPVKRCLVYFLISVYYLTPLRNVLLSLHQHVSRIGLPFYQLVSCLQCSGMNSEQGRTALGFSKGAV</sequence>
<protein>
    <submittedName>
        <fullName evidence="1">Uncharacterized protein</fullName>
    </submittedName>
</protein>
<dbReference type="Proteomes" id="UP000249789">
    <property type="component" value="Unassembled WGS sequence"/>
</dbReference>
<reference evidence="1 2" key="1">
    <citation type="submission" date="2018-02" db="EMBL/GenBank/DDBJ databases">
        <title>The genomes of Aspergillus section Nigri reveals drivers in fungal speciation.</title>
        <authorList>
            <consortium name="DOE Joint Genome Institute"/>
            <person name="Vesth T.C."/>
            <person name="Nybo J."/>
            <person name="Theobald S."/>
            <person name="Brandl J."/>
            <person name="Frisvad J.C."/>
            <person name="Nielsen K.F."/>
            <person name="Lyhne E.K."/>
            <person name="Kogle M.E."/>
            <person name="Kuo A."/>
            <person name="Riley R."/>
            <person name="Clum A."/>
            <person name="Nolan M."/>
            <person name="Lipzen A."/>
            <person name="Salamov A."/>
            <person name="Henrissat B."/>
            <person name="Wiebenga A."/>
            <person name="De vries R.P."/>
            <person name="Grigoriev I.V."/>
            <person name="Mortensen U.H."/>
            <person name="Andersen M.R."/>
            <person name="Baker S.E."/>
        </authorList>
    </citation>
    <scope>NUCLEOTIDE SEQUENCE [LARGE SCALE GENOMIC DNA]</scope>
    <source>
        <strain evidence="1 2">CBS 313.89</strain>
    </source>
</reference>
<dbReference type="VEuPathDB" id="FungiDB:BO72DRAFT_304662"/>